<feature type="compositionally biased region" description="Polar residues" evidence="1">
    <location>
        <begin position="151"/>
        <end position="160"/>
    </location>
</feature>
<dbReference type="PANTHER" id="PTHR13452:SF10">
    <property type="entry name" value="THUMP DOMAIN-CONTAINING PROTEIN 1"/>
    <property type="match status" value="1"/>
</dbReference>
<dbReference type="Proteomes" id="UP000078561">
    <property type="component" value="Unassembled WGS sequence"/>
</dbReference>
<feature type="region of interest" description="Disordered" evidence="1">
    <location>
        <begin position="1"/>
        <end position="20"/>
    </location>
</feature>
<sequence>MKRQAIDDNTTSANPPSTPETIVVLSKKQKKTSDTNTKHSIPIVRGKFKQRWLAKHSSLIKRSDSASGVMITCGIRAETRALGQAQQALERHLASFPSYESTWTRMEGPWDVEDLETVDQTNTENDKLEEDDNDNTKAENGNDSDGDSDNTKVGNDSTGISRKDRTFQAVDAACGGMIFYRFRVNIKPTDFIDKMIDDLVAATASTTNNDDTKTKEQSLIRHCSRWIPLDYIMQATTDRIDACFTNRILPENIVDLPTTATVAIVSEIRNNTTISKQDLIAIIAPKLPTHLKVDLKRPDYVIFVNVFKSVCGISVLKDYYQRKKYNIGALL</sequence>
<evidence type="ECO:0000256" key="1">
    <source>
        <dbReference type="SAM" id="MobiDB-lite"/>
    </source>
</evidence>
<protein>
    <recommendedName>
        <fullName evidence="2">THUMP domain-containing protein</fullName>
    </recommendedName>
</protein>
<dbReference type="InterPro" id="IPR004114">
    <property type="entry name" value="THUMP_dom"/>
</dbReference>
<dbReference type="Gene3D" id="3.30.2300.10">
    <property type="entry name" value="THUMP superfamily"/>
    <property type="match status" value="1"/>
</dbReference>
<dbReference type="GO" id="GO:0003723">
    <property type="term" value="F:RNA binding"/>
    <property type="evidence" value="ECO:0007669"/>
    <property type="project" value="InterPro"/>
</dbReference>
<evidence type="ECO:0000259" key="2">
    <source>
        <dbReference type="Pfam" id="PF02926"/>
    </source>
</evidence>
<proteinExistence type="predicted"/>
<reference evidence="3" key="1">
    <citation type="submission" date="2016-04" db="EMBL/GenBank/DDBJ databases">
        <authorList>
            <person name="Evans L.H."/>
            <person name="Alamgir A."/>
            <person name="Owens N."/>
            <person name="Weber N.D."/>
            <person name="Virtaneva K."/>
            <person name="Barbian K."/>
            <person name="Babar A."/>
            <person name="Rosenke K."/>
        </authorList>
    </citation>
    <scope>NUCLEOTIDE SEQUENCE [LARGE SCALE GENOMIC DNA]</scope>
    <source>
        <strain evidence="3">CBS 101.48</strain>
    </source>
</reference>
<keyword evidence="4" id="KW-1185">Reference proteome</keyword>
<dbReference type="CDD" id="cd11717">
    <property type="entry name" value="THUMP_THUMPD1_like"/>
    <property type="match status" value="1"/>
</dbReference>
<gene>
    <name evidence="3" type="primary">ABSGL_01339.1 scaffold 1223</name>
</gene>
<accession>A0A163LRX1</accession>
<evidence type="ECO:0000313" key="3">
    <source>
        <dbReference type="EMBL" id="SAL95998.1"/>
    </source>
</evidence>
<organism evidence="3">
    <name type="scientific">Absidia glauca</name>
    <name type="common">Pin mould</name>
    <dbReference type="NCBI Taxonomy" id="4829"/>
    <lineage>
        <taxon>Eukaryota</taxon>
        <taxon>Fungi</taxon>
        <taxon>Fungi incertae sedis</taxon>
        <taxon>Mucoromycota</taxon>
        <taxon>Mucoromycotina</taxon>
        <taxon>Mucoromycetes</taxon>
        <taxon>Mucorales</taxon>
        <taxon>Cunninghamellaceae</taxon>
        <taxon>Absidia</taxon>
    </lineage>
</organism>
<feature type="region of interest" description="Disordered" evidence="1">
    <location>
        <begin position="122"/>
        <end position="160"/>
    </location>
</feature>
<feature type="domain" description="THUMP" evidence="2">
    <location>
        <begin position="258"/>
        <end position="315"/>
    </location>
</feature>
<dbReference type="PANTHER" id="PTHR13452">
    <property type="entry name" value="THUMP DOMAIN CONTAINING PROTEIN 1-RELATED"/>
    <property type="match status" value="1"/>
</dbReference>
<dbReference type="GO" id="GO:0006400">
    <property type="term" value="P:tRNA modification"/>
    <property type="evidence" value="ECO:0007669"/>
    <property type="project" value="InterPro"/>
</dbReference>
<dbReference type="OMA" id="RWIPLDY"/>
<dbReference type="SUPFAM" id="SSF143437">
    <property type="entry name" value="THUMP domain-like"/>
    <property type="match status" value="1"/>
</dbReference>
<dbReference type="Pfam" id="PF02926">
    <property type="entry name" value="THUMP"/>
    <property type="match status" value="1"/>
</dbReference>
<dbReference type="OrthoDB" id="367221at2759"/>
<name>A0A163LRX1_ABSGL</name>
<dbReference type="EMBL" id="LT550481">
    <property type="protein sequence ID" value="SAL95998.1"/>
    <property type="molecule type" value="Genomic_DNA"/>
</dbReference>
<dbReference type="InterPro" id="IPR040183">
    <property type="entry name" value="THUMPD1-like"/>
</dbReference>
<evidence type="ECO:0000313" key="4">
    <source>
        <dbReference type="Proteomes" id="UP000078561"/>
    </source>
</evidence>
<dbReference type="STRING" id="4829.A0A163LRX1"/>
<dbReference type="InParanoid" id="A0A163LRX1"/>
<dbReference type="AlphaFoldDB" id="A0A163LRX1"/>